<dbReference type="AlphaFoldDB" id="A0AAD4XS00"/>
<dbReference type="InterPro" id="IPR045894">
    <property type="entry name" value="At5g08430-like"/>
</dbReference>
<protein>
    <recommendedName>
        <fullName evidence="2">GYF domain-containing protein</fullName>
    </recommendedName>
</protein>
<dbReference type="PANTHER" id="PTHR46851:SF11">
    <property type="entry name" value="GYF DOMAIN-CONTAINING PROTEIN"/>
    <property type="match status" value="1"/>
</dbReference>
<feature type="compositionally biased region" description="Polar residues" evidence="1">
    <location>
        <begin position="25"/>
        <end position="35"/>
    </location>
</feature>
<name>A0AAD4XS00_9MAGN</name>
<dbReference type="SUPFAM" id="SSF55277">
    <property type="entry name" value="GYF domain"/>
    <property type="match status" value="1"/>
</dbReference>
<evidence type="ECO:0000313" key="4">
    <source>
        <dbReference type="Proteomes" id="UP001202328"/>
    </source>
</evidence>
<dbReference type="Pfam" id="PF02213">
    <property type="entry name" value="GYF"/>
    <property type="match status" value="1"/>
</dbReference>
<proteinExistence type="predicted"/>
<dbReference type="Gene3D" id="3.30.1490.40">
    <property type="match status" value="1"/>
</dbReference>
<dbReference type="InterPro" id="IPR035445">
    <property type="entry name" value="GYF-like_dom_sf"/>
</dbReference>
<gene>
    <name evidence="3" type="ORF">MKW98_015282</name>
</gene>
<feature type="compositionally biased region" description="Basic and acidic residues" evidence="1">
    <location>
        <begin position="37"/>
        <end position="50"/>
    </location>
</feature>
<dbReference type="PANTHER" id="PTHR46851">
    <property type="entry name" value="OS01G0884500 PROTEIN"/>
    <property type="match status" value="1"/>
</dbReference>
<reference evidence="3" key="1">
    <citation type="submission" date="2022-04" db="EMBL/GenBank/DDBJ databases">
        <title>A functionally conserved STORR gene fusion in Papaver species that diverged 16.8 million years ago.</title>
        <authorList>
            <person name="Catania T."/>
        </authorList>
    </citation>
    <scope>NUCLEOTIDE SEQUENCE</scope>
    <source>
        <strain evidence="3">S-188037</strain>
    </source>
</reference>
<dbReference type="SMART" id="SM00444">
    <property type="entry name" value="GYF"/>
    <property type="match status" value="1"/>
</dbReference>
<evidence type="ECO:0000256" key="1">
    <source>
        <dbReference type="SAM" id="MobiDB-lite"/>
    </source>
</evidence>
<comment type="caution">
    <text evidence="3">The sequence shown here is derived from an EMBL/GenBank/DDBJ whole genome shotgun (WGS) entry which is preliminary data.</text>
</comment>
<accession>A0AAD4XS00</accession>
<evidence type="ECO:0000313" key="3">
    <source>
        <dbReference type="EMBL" id="KAI3938383.1"/>
    </source>
</evidence>
<feature type="domain" description="GYF" evidence="2">
    <location>
        <begin position="82"/>
        <end position="136"/>
    </location>
</feature>
<organism evidence="3 4">
    <name type="scientific">Papaver atlanticum</name>
    <dbReference type="NCBI Taxonomy" id="357466"/>
    <lineage>
        <taxon>Eukaryota</taxon>
        <taxon>Viridiplantae</taxon>
        <taxon>Streptophyta</taxon>
        <taxon>Embryophyta</taxon>
        <taxon>Tracheophyta</taxon>
        <taxon>Spermatophyta</taxon>
        <taxon>Magnoliopsida</taxon>
        <taxon>Ranunculales</taxon>
        <taxon>Papaveraceae</taxon>
        <taxon>Papaveroideae</taxon>
        <taxon>Papaver</taxon>
    </lineage>
</organism>
<sequence>MGFYTAAYVSDEEIFVVKEEKNQLHSSGNAKQQASIEDDKQCNNETNNKDQDKKRNIVVIDLDDDDDDGDACGNLILDNPESSIWYYIDQADKVQGPFSMSLLKGWKSRGWFGSDFRVWKTGQTKEASILLTDAISQVFPIR</sequence>
<evidence type="ECO:0000259" key="2">
    <source>
        <dbReference type="PROSITE" id="PS50829"/>
    </source>
</evidence>
<dbReference type="Proteomes" id="UP001202328">
    <property type="component" value="Unassembled WGS sequence"/>
</dbReference>
<feature type="region of interest" description="Disordered" evidence="1">
    <location>
        <begin position="25"/>
        <end position="50"/>
    </location>
</feature>
<dbReference type="InterPro" id="IPR003169">
    <property type="entry name" value="GYF"/>
</dbReference>
<dbReference type="EMBL" id="JAJJMB010005545">
    <property type="protein sequence ID" value="KAI3938383.1"/>
    <property type="molecule type" value="Genomic_DNA"/>
</dbReference>
<keyword evidence="4" id="KW-1185">Reference proteome</keyword>
<dbReference type="PROSITE" id="PS50829">
    <property type="entry name" value="GYF"/>
    <property type="match status" value="1"/>
</dbReference>